<sequence length="168" mass="18848">MTRLYNYFMEKALDQAKKTLSAGEFPVGCVIVHQDKIVATGSRAGTSETSANEIDHAEIVALRRLADFKGVLNKKDITLFCTLEPCLMCYCALVLSNVGKIVYAYEDVMGGFTRSDLTKLSPLYRNSKISIIPNILRAKSLRLFRQYFSNPNNTYWAGSLLADYTLIQ</sequence>
<comment type="caution">
    <text evidence="4">The sequence shown here is derived from an EMBL/GenBank/DDBJ whole genome shotgun (WGS) entry which is preliminary data.</text>
</comment>
<dbReference type="SUPFAM" id="SSF53927">
    <property type="entry name" value="Cytidine deaminase-like"/>
    <property type="match status" value="1"/>
</dbReference>
<keyword evidence="1" id="KW-0479">Metal-binding</keyword>
<dbReference type="GO" id="GO:0008270">
    <property type="term" value="F:zinc ion binding"/>
    <property type="evidence" value="ECO:0007669"/>
    <property type="project" value="InterPro"/>
</dbReference>
<protein>
    <submittedName>
        <fullName evidence="4">Nucleoside deaminase</fullName>
    </submittedName>
</protein>
<dbReference type="CDD" id="cd01285">
    <property type="entry name" value="nucleoside_deaminase"/>
    <property type="match status" value="1"/>
</dbReference>
<dbReference type="InterPro" id="IPR016192">
    <property type="entry name" value="APOBEC/CMP_deaminase_Zn-bd"/>
</dbReference>
<keyword evidence="2" id="KW-0862">Zinc</keyword>
<dbReference type="Proteomes" id="UP000603545">
    <property type="component" value="Unassembled WGS sequence"/>
</dbReference>
<organism evidence="4 5">
    <name type="scientific">Candidatus Desulfaltia bathyphila</name>
    <dbReference type="NCBI Taxonomy" id="2841697"/>
    <lineage>
        <taxon>Bacteria</taxon>
        <taxon>Pseudomonadati</taxon>
        <taxon>Thermodesulfobacteriota</taxon>
        <taxon>Desulfobacteria</taxon>
        <taxon>Desulfobacterales</taxon>
        <taxon>Desulfobacterales incertae sedis</taxon>
        <taxon>Candidatus Desulfaltia</taxon>
    </lineage>
</organism>
<name>A0A8J6N3Q3_9BACT</name>
<feature type="domain" description="CMP/dCMP-type deaminase" evidence="3">
    <location>
        <begin position="3"/>
        <end position="124"/>
    </location>
</feature>
<dbReference type="Gene3D" id="3.40.140.10">
    <property type="entry name" value="Cytidine Deaminase, domain 2"/>
    <property type="match status" value="1"/>
</dbReference>
<evidence type="ECO:0000313" key="5">
    <source>
        <dbReference type="Proteomes" id="UP000603545"/>
    </source>
</evidence>
<evidence type="ECO:0000256" key="1">
    <source>
        <dbReference type="ARBA" id="ARBA00022723"/>
    </source>
</evidence>
<evidence type="ECO:0000259" key="3">
    <source>
        <dbReference type="PROSITE" id="PS51747"/>
    </source>
</evidence>
<evidence type="ECO:0000313" key="4">
    <source>
        <dbReference type="EMBL" id="MBC8198589.1"/>
    </source>
</evidence>
<dbReference type="PANTHER" id="PTHR11079:SF202">
    <property type="entry name" value="TRNA-SPECIFIC ADENOSINE DEAMINASE"/>
    <property type="match status" value="1"/>
</dbReference>
<dbReference type="InterPro" id="IPR002125">
    <property type="entry name" value="CMP_dCMP_dom"/>
</dbReference>
<dbReference type="InterPro" id="IPR016193">
    <property type="entry name" value="Cytidine_deaminase-like"/>
</dbReference>
<reference evidence="4 5" key="1">
    <citation type="submission" date="2020-08" db="EMBL/GenBank/DDBJ databases">
        <title>Bridging the membrane lipid divide: bacteria of the FCB group superphylum have the potential to synthesize archaeal ether lipids.</title>
        <authorList>
            <person name="Villanueva L."/>
            <person name="Von Meijenfeldt F.A.B."/>
            <person name="Westbye A.B."/>
            <person name="Yadav S."/>
            <person name="Hopmans E.C."/>
            <person name="Dutilh B.E."/>
            <person name="Sinninghe Damste J.S."/>
        </authorList>
    </citation>
    <scope>NUCLEOTIDE SEQUENCE [LARGE SCALE GENOMIC DNA]</scope>
    <source>
        <strain evidence="4">NIOZ-UU82</strain>
    </source>
</reference>
<accession>A0A8J6N3Q3</accession>
<proteinExistence type="predicted"/>
<gene>
    <name evidence="4" type="ORF">H8E80_00875</name>
</gene>
<dbReference type="GO" id="GO:0052717">
    <property type="term" value="F:tRNA-specific adenosine-34 deaminase activity"/>
    <property type="evidence" value="ECO:0007669"/>
    <property type="project" value="UniProtKB-EC"/>
</dbReference>
<dbReference type="PROSITE" id="PS51747">
    <property type="entry name" value="CYT_DCMP_DEAMINASES_2"/>
    <property type="match status" value="1"/>
</dbReference>
<evidence type="ECO:0000256" key="2">
    <source>
        <dbReference type="ARBA" id="ARBA00022833"/>
    </source>
</evidence>
<dbReference type="GO" id="GO:0002100">
    <property type="term" value="P:tRNA wobble adenosine to inosine editing"/>
    <property type="evidence" value="ECO:0007669"/>
    <property type="project" value="InterPro"/>
</dbReference>
<dbReference type="EMBL" id="JACNLL010000010">
    <property type="protein sequence ID" value="MBC8198589.1"/>
    <property type="molecule type" value="Genomic_DNA"/>
</dbReference>
<dbReference type="PANTHER" id="PTHR11079">
    <property type="entry name" value="CYTOSINE DEAMINASE FAMILY MEMBER"/>
    <property type="match status" value="1"/>
</dbReference>
<dbReference type="PROSITE" id="PS00903">
    <property type="entry name" value="CYT_DCMP_DEAMINASES_1"/>
    <property type="match status" value="1"/>
</dbReference>
<dbReference type="Pfam" id="PF00383">
    <property type="entry name" value="dCMP_cyt_deam_1"/>
    <property type="match status" value="1"/>
</dbReference>
<dbReference type="AlphaFoldDB" id="A0A8J6N3Q3"/>